<evidence type="ECO:0000256" key="1">
    <source>
        <dbReference type="ARBA" id="ARBA00007355"/>
    </source>
</evidence>
<protein>
    <recommendedName>
        <fullName evidence="5">NADH dehydrogenase [ubiquinone] 1 alpha subcomplex subunit</fullName>
    </recommendedName>
</protein>
<reference evidence="3 4" key="1">
    <citation type="submission" date="2023-01" db="EMBL/GenBank/DDBJ databases">
        <title>Analysis of 21 Apiospora genomes using comparative genomics revels a genus with tremendous synthesis potential of carbohydrate active enzymes and secondary metabolites.</title>
        <authorList>
            <person name="Sorensen T."/>
        </authorList>
    </citation>
    <scope>NUCLEOTIDE SEQUENCE [LARGE SCALE GENOMIC DNA]</scope>
    <source>
        <strain evidence="3 4">CBS 33761</strain>
    </source>
</reference>
<comment type="similarity">
    <text evidence="1">Belongs to the complex I NDUFA12 subunit family.</text>
</comment>
<feature type="region of interest" description="Disordered" evidence="2">
    <location>
        <begin position="130"/>
        <end position="209"/>
    </location>
</feature>
<dbReference type="InterPro" id="IPR007763">
    <property type="entry name" value="NDUFA12"/>
</dbReference>
<accession>A0ABR1T1T3</accession>
<name>A0ABR1T1T3_9PEZI</name>
<evidence type="ECO:0008006" key="5">
    <source>
        <dbReference type="Google" id="ProtNLM"/>
    </source>
</evidence>
<evidence type="ECO:0000256" key="2">
    <source>
        <dbReference type="SAM" id="MobiDB-lite"/>
    </source>
</evidence>
<dbReference type="Pfam" id="PF05071">
    <property type="entry name" value="NDUFA12"/>
    <property type="match status" value="1"/>
</dbReference>
<feature type="compositionally biased region" description="Basic and acidic residues" evidence="2">
    <location>
        <begin position="171"/>
        <end position="186"/>
    </location>
</feature>
<proteinExistence type="inferred from homology"/>
<feature type="compositionally biased region" description="Low complexity" evidence="2">
    <location>
        <begin position="159"/>
        <end position="170"/>
    </location>
</feature>
<gene>
    <name evidence="3" type="ORF">PG993_008134</name>
</gene>
<evidence type="ECO:0000313" key="3">
    <source>
        <dbReference type="EMBL" id="KAK8039723.1"/>
    </source>
</evidence>
<organism evidence="3 4">
    <name type="scientific">Apiospora rasikravindrae</name>
    <dbReference type="NCBI Taxonomy" id="990691"/>
    <lineage>
        <taxon>Eukaryota</taxon>
        <taxon>Fungi</taxon>
        <taxon>Dikarya</taxon>
        <taxon>Ascomycota</taxon>
        <taxon>Pezizomycotina</taxon>
        <taxon>Sordariomycetes</taxon>
        <taxon>Xylariomycetidae</taxon>
        <taxon>Amphisphaeriales</taxon>
        <taxon>Apiosporaceae</taxon>
        <taxon>Apiospora</taxon>
    </lineage>
</organism>
<dbReference type="PANTHER" id="PTHR32470:SF2">
    <property type="entry name" value="NADH DEHYDROGENASE [UBIQUINONE] 1 ALPHA SUBCOMPLEX ASSEMBLY FACTOR 2"/>
    <property type="match status" value="1"/>
</dbReference>
<feature type="compositionally biased region" description="Polar residues" evidence="2">
    <location>
        <begin position="192"/>
        <end position="209"/>
    </location>
</feature>
<sequence length="209" mass="23864">MSSSNVGLVMRAWFRWKSLRLPWRKRFLVGSDLQGNTYWVFRLTGSTPPPTSADSPAYQSSADDTRWRRIVKYPRSTHYSDVQVPPQWHQWLRYQRQEPPSIAEQQGDVIRQQRMKVLAADADARWAAKPSFLDQPQQRQQQPKIAATQEDDAQPHPSAAVSADTAAPAKATEEGKKKQEENDPWKKAATGPSETWQPAPWSPSSSRKR</sequence>
<dbReference type="PANTHER" id="PTHR32470">
    <property type="entry name" value="ADH DEHYDROGENASE [UBIQUINONE] 1 ALPHA SUBCOMPLEX ASSEMBLY FACTOR 2"/>
    <property type="match status" value="1"/>
</dbReference>
<dbReference type="InterPro" id="IPR052618">
    <property type="entry name" value="ComplexI_NDUFA12"/>
</dbReference>
<comment type="caution">
    <text evidence="3">The sequence shown here is derived from an EMBL/GenBank/DDBJ whole genome shotgun (WGS) entry which is preliminary data.</text>
</comment>
<keyword evidence="4" id="KW-1185">Reference proteome</keyword>
<dbReference type="EMBL" id="JAQQWK010000006">
    <property type="protein sequence ID" value="KAK8039723.1"/>
    <property type="molecule type" value="Genomic_DNA"/>
</dbReference>
<evidence type="ECO:0000313" key="4">
    <source>
        <dbReference type="Proteomes" id="UP001444661"/>
    </source>
</evidence>
<dbReference type="Proteomes" id="UP001444661">
    <property type="component" value="Unassembled WGS sequence"/>
</dbReference>